<dbReference type="RefSeq" id="WP_171475603.1">
    <property type="nucleotide sequence ID" value="NZ_CP053452.2"/>
</dbReference>
<dbReference type="Proteomes" id="UP000503447">
    <property type="component" value="Chromosome"/>
</dbReference>
<dbReference type="KEGG" id="ftj:FTUN_8599"/>
<sequence length="392" mass="42260">MRGVALAVVCLSVPAADAADHPTPNAALLYWHAFAAMPGPKGSGDKLTEDEQKRVDEWETAPLDEATGRALKKHADALAYLHRGAAIAYCLWGSQLDLRRDGIGTRCPQVASAHGLRHAALLRARYRFANGQAHRAVDDLFALLQFARHLDVGSSLIGVLVGFGIERDVIRVLASHMWVLAADADLLTATKAKWVRLPPARPMVDALREERDGFLGMIRRHAVLDPNDQPDDEIGTPIGFIPTLGFLLGSETVPQSVATLCDTVERHTERLIQATAVSPEKIAAAEEAFYANWDKDTAGDDLIAAVVARTFLPAVGNLRRTEAEMQTRRAMLCAALAVAEGGSETLKANPDPFGNTPFKTRPIGSGYEMTSALGTVIDKPLVLLVRTAKSGK</sequence>
<feature type="chain" id="PRO_5026937711" evidence="1">
    <location>
        <begin position="19"/>
        <end position="392"/>
    </location>
</feature>
<proteinExistence type="predicted"/>
<protein>
    <submittedName>
        <fullName evidence="2">Uncharacterized protein</fullName>
    </submittedName>
</protein>
<feature type="signal peptide" evidence="1">
    <location>
        <begin position="1"/>
        <end position="18"/>
    </location>
</feature>
<keyword evidence="1" id="KW-0732">Signal</keyword>
<name>A0A6M5Z6E0_9BACT</name>
<keyword evidence="3" id="KW-1185">Reference proteome</keyword>
<organism evidence="2 3">
    <name type="scientific">Frigoriglobus tundricola</name>
    <dbReference type="NCBI Taxonomy" id="2774151"/>
    <lineage>
        <taxon>Bacteria</taxon>
        <taxon>Pseudomonadati</taxon>
        <taxon>Planctomycetota</taxon>
        <taxon>Planctomycetia</taxon>
        <taxon>Gemmatales</taxon>
        <taxon>Gemmataceae</taxon>
        <taxon>Frigoriglobus</taxon>
    </lineage>
</organism>
<reference evidence="3" key="1">
    <citation type="submission" date="2020-05" db="EMBL/GenBank/DDBJ databases">
        <title>Frigoriglobus tundricola gen. nov., sp. nov., a psychrotolerant cellulolytic planctomycete of the family Gemmataceae with two divergent copies of 16S rRNA gene.</title>
        <authorList>
            <person name="Kulichevskaya I.S."/>
            <person name="Ivanova A.A."/>
            <person name="Naumoff D.G."/>
            <person name="Beletsky A.V."/>
            <person name="Rijpstra W.I.C."/>
            <person name="Sinninghe Damste J.S."/>
            <person name="Mardanov A.V."/>
            <person name="Ravin N.V."/>
            <person name="Dedysh S.N."/>
        </authorList>
    </citation>
    <scope>NUCLEOTIDE SEQUENCE [LARGE SCALE GENOMIC DNA]</scope>
    <source>
        <strain evidence="3">PL17</strain>
    </source>
</reference>
<dbReference type="AlphaFoldDB" id="A0A6M5Z6E0"/>
<dbReference type="EMBL" id="CP053452">
    <property type="protein sequence ID" value="QJX00961.1"/>
    <property type="molecule type" value="Genomic_DNA"/>
</dbReference>
<gene>
    <name evidence="2" type="ORF">FTUN_8599</name>
</gene>
<accession>A0A6M5Z6E0</accession>
<evidence type="ECO:0000313" key="2">
    <source>
        <dbReference type="EMBL" id="QJX00961.1"/>
    </source>
</evidence>
<evidence type="ECO:0000256" key="1">
    <source>
        <dbReference type="SAM" id="SignalP"/>
    </source>
</evidence>
<evidence type="ECO:0000313" key="3">
    <source>
        <dbReference type="Proteomes" id="UP000503447"/>
    </source>
</evidence>